<feature type="domain" description="F-box" evidence="1">
    <location>
        <begin position="10"/>
        <end position="44"/>
    </location>
</feature>
<dbReference type="EMBL" id="JBEDUW010000006">
    <property type="protein sequence ID" value="KAK9919987.1"/>
    <property type="molecule type" value="Genomic_DNA"/>
</dbReference>
<dbReference type="CDD" id="cd22157">
    <property type="entry name" value="F-box_AtFBW1-like"/>
    <property type="match status" value="1"/>
</dbReference>
<dbReference type="Gene3D" id="1.20.1280.50">
    <property type="match status" value="1"/>
</dbReference>
<dbReference type="SUPFAM" id="SSF81383">
    <property type="entry name" value="F-box domain"/>
    <property type="match status" value="1"/>
</dbReference>
<dbReference type="InterPro" id="IPR001810">
    <property type="entry name" value="F-box_dom"/>
</dbReference>
<dbReference type="InterPro" id="IPR050796">
    <property type="entry name" value="SCF_F-box_component"/>
</dbReference>
<evidence type="ECO:0000313" key="3">
    <source>
        <dbReference type="Proteomes" id="UP001457282"/>
    </source>
</evidence>
<comment type="caution">
    <text evidence="2">The sequence shown here is derived from an EMBL/GenBank/DDBJ whole genome shotgun (WGS) entry which is preliminary data.</text>
</comment>
<dbReference type="PANTHER" id="PTHR31672">
    <property type="entry name" value="BNACNNG10540D PROTEIN"/>
    <property type="match status" value="1"/>
</dbReference>
<protein>
    <recommendedName>
        <fullName evidence="1">F-box domain-containing protein</fullName>
    </recommendedName>
</protein>
<evidence type="ECO:0000313" key="2">
    <source>
        <dbReference type="EMBL" id="KAK9919987.1"/>
    </source>
</evidence>
<organism evidence="2 3">
    <name type="scientific">Rubus argutus</name>
    <name type="common">Southern blackberry</name>
    <dbReference type="NCBI Taxonomy" id="59490"/>
    <lineage>
        <taxon>Eukaryota</taxon>
        <taxon>Viridiplantae</taxon>
        <taxon>Streptophyta</taxon>
        <taxon>Embryophyta</taxon>
        <taxon>Tracheophyta</taxon>
        <taxon>Spermatophyta</taxon>
        <taxon>Magnoliopsida</taxon>
        <taxon>eudicotyledons</taxon>
        <taxon>Gunneridae</taxon>
        <taxon>Pentapetalae</taxon>
        <taxon>rosids</taxon>
        <taxon>fabids</taxon>
        <taxon>Rosales</taxon>
        <taxon>Rosaceae</taxon>
        <taxon>Rosoideae</taxon>
        <taxon>Rosoideae incertae sedis</taxon>
        <taxon>Rubus</taxon>
    </lineage>
</organism>
<dbReference type="InterPro" id="IPR036047">
    <property type="entry name" value="F-box-like_dom_sf"/>
</dbReference>
<dbReference type="Proteomes" id="UP001457282">
    <property type="component" value="Unassembled WGS sequence"/>
</dbReference>
<keyword evidence="3" id="KW-1185">Reference proteome</keyword>
<sequence>MAESCNNGDEDVVERILSVLPPKTLMRFKCVSKRWYGLITNPRFVSMHLSNSVNNNLSTTCVLLKRLVHKGTNTTSETQEAFSLLKFRNDIDIDNDNGGEHEHEHSYLSGVEDIERFLFQ</sequence>
<reference evidence="2 3" key="1">
    <citation type="journal article" date="2023" name="G3 (Bethesda)">
        <title>A chromosome-length genome assembly and annotation of blackberry (Rubus argutus, cv. 'Hillquist').</title>
        <authorList>
            <person name="Bruna T."/>
            <person name="Aryal R."/>
            <person name="Dudchenko O."/>
            <person name="Sargent D.J."/>
            <person name="Mead D."/>
            <person name="Buti M."/>
            <person name="Cavallini A."/>
            <person name="Hytonen T."/>
            <person name="Andres J."/>
            <person name="Pham M."/>
            <person name="Weisz D."/>
            <person name="Mascagni F."/>
            <person name="Usai G."/>
            <person name="Natali L."/>
            <person name="Bassil N."/>
            <person name="Fernandez G.E."/>
            <person name="Lomsadze A."/>
            <person name="Armour M."/>
            <person name="Olukolu B."/>
            <person name="Poorten T."/>
            <person name="Britton C."/>
            <person name="Davik J."/>
            <person name="Ashrafi H."/>
            <person name="Aiden E.L."/>
            <person name="Borodovsky M."/>
            <person name="Worthington M."/>
        </authorList>
    </citation>
    <scope>NUCLEOTIDE SEQUENCE [LARGE SCALE GENOMIC DNA]</scope>
    <source>
        <strain evidence="2">PI 553951</strain>
    </source>
</reference>
<dbReference type="PANTHER" id="PTHR31672:SF13">
    <property type="entry name" value="F-BOX PROTEIN CPR30-LIKE"/>
    <property type="match status" value="1"/>
</dbReference>
<name>A0AAW1W5L9_RUBAR</name>
<proteinExistence type="predicted"/>
<evidence type="ECO:0000259" key="1">
    <source>
        <dbReference type="Pfam" id="PF00646"/>
    </source>
</evidence>
<accession>A0AAW1W5L9</accession>
<dbReference type="Pfam" id="PF00646">
    <property type="entry name" value="F-box"/>
    <property type="match status" value="1"/>
</dbReference>
<gene>
    <name evidence="2" type="ORF">M0R45_028556</name>
</gene>
<dbReference type="AlphaFoldDB" id="A0AAW1W5L9"/>